<evidence type="ECO:0000256" key="5">
    <source>
        <dbReference type="ARBA" id="ARBA00022989"/>
    </source>
</evidence>
<accession>A0A8A7KFJ4</accession>
<proteinExistence type="inferred from homology"/>
<dbReference type="PROSITE" id="PS00221">
    <property type="entry name" value="MIP"/>
    <property type="match status" value="1"/>
</dbReference>
<dbReference type="InterPro" id="IPR000425">
    <property type="entry name" value="MIP"/>
</dbReference>
<evidence type="ECO:0000256" key="1">
    <source>
        <dbReference type="ARBA" id="ARBA00004141"/>
    </source>
</evidence>
<protein>
    <submittedName>
        <fullName evidence="9">MIP family channel protein</fullName>
    </submittedName>
</protein>
<keyword evidence="6 8" id="KW-0472">Membrane</keyword>
<evidence type="ECO:0000256" key="2">
    <source>
        <dbReference type="ARBA" id="ARBA00006175"/>
    </source>
</evidence>
<dbReference type="InterPro" id="IPR022357">
    <property type="entry name" value="MIP_CS"/>
</dbReference>
<dbReference type="Pfam" id="PF00230">
    <property type="entry name" value="MIP"/>
    <property type="match status" value="1"/>
</dbReference>
<dbReference type="SUPFAM" id="SSF81338">
    <property type="entry name" value="Aquaporin-like"/>
    <property type="match status" value="1"/>
</dbReference>
<dbReference type="Proteomes" id="UP000665020">
    <property type="component" value="Chromosome"/>
</dbReference>
<keyword evidence="10" id="KW-1185">Reference proteome</keyword>
<evidence type="ECO:0000256" key="8">
    <source>
        <dbReference type="SAM" id="Phobius"/>
    </source>
</evidence>
<feature type="transmembrane region" description="Helical" evidence="8">
    <location>
        <begin position="82"/>
        <end position="107"/>
    </location>
</feature>
<keyword evidence="4 7" id="KW-0812">Transmembrane</keyword>
<reference evidence="9" key="1">
    <citation type="submission" date="2019-12" db="EMBL/GenBank/DDBJ databases">
        <authorList>
            <person name="zhang j."/>
            <person name="sun C.M."/>
        </authorList>
    </citation>
    <scope>NUCLEOTIDE SEQUENCE</scope>
    <source>
        <strain evidence="9">NS-1</strain>
    </source>
</reference>
<dbReference type="GO" id="GO:0005886">
    <property type="term" value="C:plasma membrane"/>
    <property type="evidence" value="ECO:0007669"/>
    <property type="project" value="TreeGrafter"/>
</dbReference>
<dbReference type="RefSeq" id="WP_230869290.1">
    <property type="nucleotide sequence ID" value="NZ_CP046640.1"/>
</dbReference>
<dbReference type="AlphaFoldDB" id="A0A8A7KFJ4"/>
<dbReference type="GO" id="GO:0015254">
    <property type="term" value="F:glycerol channel activity"/>
    <property type="evidence" value="ECO:0007669"/>
    <property type="project" value="TreeGrafter"/>
</dbReference>
<sequence length="246" mass="26221">MLNIAKYCAEFFGTMILVLLGDGVVANVLLKKTKGEDSGWIVITTGWGLAVAMAVYVTGWVSGAHINPAVTIGQAIIGKFPWVLVPGFVIAQILGGLVGALLVYAAYKDHFAVTDDPDLKLAVFSTGSEVRNFTWNFVTELLGTAMLLIGVLGITNGHNQIGALGSLLIGFLVWSIGLSLGGPTGYAINPARDLGPRIAHALLPIPEKRDSDWAYGLVVPVFGPIVGGIMGAFVYQFFLRIWNLTY</sequence>
<dbReference type="KEGG" id="ifn:GM661_06545"/>
<feature type="transmembrane region" description="Helical" evidence="8">
    <location>
        <begin position="161"/>
        <end position="180"/>
    </location>
</feature>
<dbReference type="CDD" id="cd00333">
    <property type="entry name" value="MIP"/>
    <property type="match status" value="1"/>
</dbReference>
<dbReference type="PRINTS" id="PR00783">
    <property type="entry name" value="MINTRINSICP"/>
</dbReference>
<feature type="transmembrane region" description="Helical" evidence="8">
    <location>
        <begin position="7"/>
        <end position="28"/>
    </location>
</feature>
<evidence type="ECO:0000256" key="3">
    <source>
        <dbReference type="ARBA" id="ARBA00022448"/>
    </source>
</evidence>
<evidence type="ECO:0000313" key="10">
    <source>
        <dbReference type="Proteomes" id="UP000665020"/>
    </source>
</evidence>
<dbReference type="Gene3D" id="1.20.1080.10">
    <property type="entry name" value="Glycerol uptake facilitator protein"/>
    <property type="match status" value="1"/>
</dbReference>
<dbReference type="InterPro" id="IPR050363">
    <property type="entry name" value="MIP/Aquaporin"/>
</dbReference>
<evidence type="ECO:0000256" key="6">
    <source>
        <dbReference type="ARBA" id="ARBA00023136"/>
    </source>
</evidence>
<comment type="similarity">
    <text evidence="2 7">Belongs to the MIP/aquaporin (TC 1.A.8) family.</text>
</comment>
<name>A0A8A7KFJ4_9FIRM</name>
<dbReference type="NCBIfam" id="TIGR00861">
    <property type="entry name" value="MIP"/>
    <property type="match status" value="1"/>
</dbReference>
<gene>
    <name evidence="9" type="ORF">GM661_06545</name>
</gene>
<evidence type="ECO:0000313" key="9">
    <source>
        <dbReference type="EMBL" id="QTL97667.1"/>
    </source>
</evidence>
<comment type="subcellular location">
    <subcellularLocation>
        <location evidence="1">Membrane</location>
        <topology evidence="1">Multi-pass membrane protein</topology>
    </subcellularLocation>
</comment>
<feature type="transmembrane region" description="Helical" evidence="8">
    <location>
        <begin position="40"/>
        <end position="61"/>
    </location>
</feature>
<dbReference type="EMBL" id="CP046640">
    <property type="protein sequence ID" value="QTL97667.1"/>
    <property type="molecule type" value="Genomic_DNA"/>
</dbReference>
<dbReference type="PANTHER" id="PTHR43829">
    <property type="entry name" value="AQUAPORIN OR AQUAGLYCEROPORIN RELATED"/>
    <property type="match status" value="1"/>
</dbReference>
<organism evidence="9 10">
    <name type="scientific">Iocasia fonsfrigidae</name>
    <dbReference type="NCBI Taxonomy" id="2682810"/>
    <lineage>
        <taxon>Bacteria</taxon>
        <taxon>Bacillati</taxon>
        <taxon>Bacillota</taxon>
        <taxon>Clostridia</taxon>
        <taxon>Halanaerobiales</taxon>
        <taxon>Halanaerobiaceae</taxon>
        <taxon>Iocasia</taxon>
    </lineage>
</organism>
<dbReference type="InterPro" id="IPR023271">
    <property type="entry name" value="Aquaporin-like"/>
</dbReference>
<feature type="transmembrane region" description="Helical" evidence="8">
    <location>
        <begin position="213"/>
        <end position="238"/>
    </location>
</feature>
<keyword evidence="3 7" id="KW-0813">Transport</keyword>
<dbReference type="PANTHER" id="PTHR43829:SF9">
    <property type="entry name" value="AQUAPORIN-9"/>
    <property type="match status" value="1"/>
</dbReference>
<feature type="transmembrane region" description="Helical" evidence="8">
    <location>
        <begin position="133"/>
        <end position="154"/>
    </location>
</feature>
<keyword evidence="5 8" id="KW-1133">Transmembrane helix</keyword>
<evidence type="ECO:0000256" key="7">
    <source>
        <dbReference type="RuleBase" id="RU000477"/>
    </source>
</evidence>
<evidence type="ECO:0000256" key="4">
    <source>
        <dbReference type="ARBA" id="ARBA00022692"/>
    </source>
</evidence>